<gene>
    <name evidence="1" type="ORF">Y3_040</name>
</gene>
<organism evidence="1 2">
    <name type="scientific">Erwinia phage vB_EamM_Y3</name>
    <dbReference type="NCBI Taxonomy" id="1983553"/>
    <lineage>
        <taxon>Viruses</taxon>
        <taxon>Duplodnaviria</taxon>
        <taxon>Heunggongvirae</taxon>
        <taxon>Uroviricota</taxon>
        <taxon>Caudoviricetes</taxon>
        <taxon>Sasquatchvirus</taxon>
        <taxon>Sasquatchvirus Y3</taxon>
    </lineage>
</organism>
<evidence type="ECO:0000313" key="1">
    <source>
        <dbReference type="EMBL" id="ARW58680.1"/>
    </source>
</evidence>
<dbReference type="Proteomes" id="UP000240568">
    <property type="component" value="Segment"/>
</dbReference>
<protein>
    <submittedName>
        <fullName evidence="1">Uncharacterized protein</fullName>
    </submittedName>
</protein>
<name>A0A2H4IAZ6_9CAUD</name>
<keyword evidence="2" id="KW-1185">Reference proteome</keyword>
<evidence type="ECO:0000313" key="2">
    <source>
        <dbReference type="Proteomes" id="UP000240568"/>
    </source>
</evidence>
<accession>A0A2H4IAZ6</accession>
<proteinExistence type="predicted"/>
<sequence length="176" mass="19897">MQTAFRCKSCKYVHIGRVSSCDCDNKPFAYTLVHIIDVPENEDEVPEFKSLMHSREPRFVNYEHGNLLNGIYAHVGKRESGRADVQVIGNMGSTFEKRDVGPKLTDLNMKANCVLATAGPDLLEVAYMAYQYFHTKRLVQGSSPRVDNQIKLLAEAIKKATDLSPFRTKQNVRDDD</sequence>
<reference evidence="1 2" key="1">
    <citation type="submission" date="2017-04" db="EMBL/GenBank/DDBJ databases">
        <authorList>
            <person name="Afonso C.L."/>
            <person name="Miller P.J."/>
            <person name="Scott M.A."/>
            <person name="Spackman E."/>
            <person name="Goraichik I."/>
            <person name="Dimitrov K.M."/>
            <person name="Suarez D.L."/>
            <person name="Swayne D.E."/>
        </authorList>
    </citation>
    <scope>NUCLEOTIDE SEQUENCE [LARGE SCALE GENOMIC DNA]</scope>
</reference>
<dbReference type="EMBL" id="KY984068">
    <property type="protein sequence ID" value="ARW58680.1"/>
    <property type="molecule type" value="Genomic_DNA"/>
</dbReference>